<feature type="domain" description="Voltage-dependent calcium channel alpha-1 subunit IQ" evidence="1">
    <location>
        <begin position="150"/>
        <end position="182"/>
    </location>
</feature>
<dbReference type="Pfam" id="PF15663">
    <property type="entry name" value="zf-CCCH_3"/>
    <property type="match status" value="1"/>
</dbReference>
<dbReference type="SMART" id="SM01062">
    <property type="entry name" value="Ca_chan_IQ"/>
    <property type="match status" value="1"/>
</dbReference>
<comment type="caution">
    <text evidence="2">The sequence shown here is derived from an EMBL/GenBank/DDBJ whole genome shotgun (WGS) entry which is preliminary data.</text>
</comment>
<proteinExistence type="predicted"/>
<dbReference type="InterPro" id="IPR041686">
    <property type="entry name" value="Znf-CCCH_3"/>
</dbReference>
<dbReference type="EMBL" id="BMAW01040443">
    <property type="protein sequence ID" value="GFU59663.1"/>
    <property type="molecule type" value="Genomic_DNA"/>
</dbReference>
<protein>
    <recommendedName>
        <fullName evidence="1">Voltage-dependent calcium channel alpha-1 subunit IQ domain-containing protein</fullName>
    </recommendedName>
</protein>
<reference evidence="2" key="1">
    <citation type="submission" date="2020-08" db="EMBL/GenBank/DDBJ databases">
        <title>Multicomponent nature underlies the extraordinary mechanical properties of spider dragline silk.</title>
        <authorList>
            <person name="Kono N."/>
            <person name="Nakamura H."/>
            <person name="Mori M."/>
            <person name="Yoshida Y."/>
            <person name="Ohtoshi R."/>
            <person name="Malay A.D."/>
            <person name="Moran D.A.P."/>
            <person name="Tomita M."/>
            <person name="Numata K."/>
            <person name="Arakawa K."/>
        </authorList>
    </citation>
    <scope>NUCLEOTIDE SEQUENCE</scope>
</reference>
<accession>A0A8X6QZN6</accession>
<keyword evidence="3" id="KW-1185">Reference proteome</keyword>
<evidence type="ECO:0000313" key="3">
    <source>
        <dbReference type="Proteomes" id="UP000887013"/>
    </source>
</evidence>
<dbReference type="Proteomes" id="UP000887013">
    <property type="component" value="Unassembled WGS sequence"/>
</dbReference>
<dbReference type="InterPro" id="IPR014873">
    <property type="entry name" value="VDCC_a1su_IQ"/>
</dbReference>
<gene>
    <name evidence="2" type="ORF">NPIL_482522</name>
</gene>
<sequence length="183" mass="21210">MEKEKSSSKSERKGKKEFWGIRGENGVERNRKGKVNKLLRQQKWTNKRVKTVIFSLTKHVQKMTNVPLDIAIRLVEHKLCAPSGKKAVCFRNNCRFRHPKIVTKLSMIQCMYETKPGGCRKSDCACRHLKNRTNLQNIKPTPSLNSDLQGIKITVGKIYCALLILDNWRTTRFRKMNTGPRIQ</sequence>
<feature type="non-terminal residue" evidence="2">
    <location>
        <position position="1"/>
    </location>
</feature>
<organism evidence="2 3">
    <name type="scientific">Nephila pilipes</name>
    <name type="common">Giant wood spider</name>
    <name type="synonym">Nephila maculata</name>
    <dbReference type="NCBI Taxonomy" id="299642"/>
    <lineage>
        <taxon>Eukaryota</taxon>
        <taxon>Metazoa</taxon>
        <taxon>Ecdysozoa</taxon>
        <taxon>Arthropoda</taxon>
        <taxon>Chelicerata</taxon>
        <taxon>Arachnida</taxon>
        <taxon>Araneae</taxon>
        <taxon>Araneomorphae</taxon>
        <taxon>Entelegynae</taxon>
        <taxon>Araneoidea</taxon>
        <taxon>Nephilidae</taxon>
        <taxon>Nephila</taxon>
    </lineage>
</organism>
<evidence type="ECO:0000313" key="2">
    <source>
        <dbReference type="EMBL" id="GFU59663.1"/>
    </source>
</evidence>
<evidence type="ECO:0000259" key="1">
    <source>
        <dbReference type="SMART" id="SM01062"/>
    </source>
</evidence>
<name>A0A8X6QZN6_NEPPI</name>
<dbReference type="Gene3D" id="6.10.250.2180">
    <property type="match status" value="1"/>
</dbReference>
<dbReference type="AlphaFoldDB" id="A0A8X6QZN6"/>